<dbReference type="EMBL" id="FPHM01000318">
    <property type="protein sequence ID" value="SFV71825.1"/>
    <property type="molecule type" value="Genomic_DNA"/>
</dbReference>
<dbReference type="InterPro" id="IPR021490">
    <property type="entry name" value="DUF3144"/>
</dbReference>
<organism evidence="1">
    <name type="scientific">hydrothermal vent metagenome</name>
    <dbReference type="NCBI Taxonomy" id="652676"/>
    <lineage>
        <taxon>unclassified sequences</taxon>
        <taxon>metagenomes</taxon>
        <taxon>ecological metagenomes</taxon>
    </lineage>
</organism>
<sequence length="106" mass="12062">MAEDKKAVDETFYERADAHIALANASINENLHPGLVANSLMFSASRFNAWVTASGYQKASDLAKEKEDVLDFFTKQYRAMLSENIDAYVENFETYIGMKRKEKPKD</sequence>
<evidence type="ECO:0008006" key="2">
    <source>
        <dbReference type="Google" id="ProtNLM"/>
    </source>
</evidence>
<reference evidence="1" key="1">
    <citation type="submission" date="2016-10" db="EMBL/GenBank/DDBJ databases">
        <authorList>
            <person name="de Groot N.N."/>
        </authorList>
    </citation>
    <scope>NUCLEOTIDE SEQUENCE</scope>
</reference>
<dbReference type="Pfam" id="PF11342">
    <property type="entry name" value="DUF3144"/>
    <property type="match status" value="1"/>
</dbReference>
<name>A0A1W1D1H7_9ZZZZ</name>
<protein>
    <recommendedName>
        <fullName evidence="2">DUF3144 domain-containing protein</fullName>
    </recommendedName>
</protein>
<gene>
    <name evidence="1" type="ORF">MNB_SV-13-818</name>
</gene>
<accession>A0A1W1D1H7</accession>
<dbReference type="Gene3D" id="1.10.287.3020">
    <property type="match status" value="1"/>
</dbReference>
<evidence type="ECO:0000313" key="1">
    <source>
        <dbReference type="EMBL" id="SFV71825.1"/>
    </source>
</evidence>
<proteinExistence type="predicted"/>
<dbReference type="AlphaFoldDB" id="A0A1W1D1H7"/>